<gene>
    <name evidence="2" type="ORF">ACFQAU_02755</name>
</gene>
<sequence length="113" mass="12203">MTNLTALLVANNITSLSIVIACWWLAHQYARAFPPGRIIAAGFALLGFSVLITMFARHEGLSTDWLVVVSKGLIGLVLVLIALRRHALERRAARGGPCYFCGAAPDPEAFPDV</sequence>
<organism evidence="2 3">
    <name type="scientific">Sulfitobacter profundi</name>
    <dbReference type="NCBI Taxonomy" id="2679961"/>
    <lineage>
        <taxon>Bacteria</taxon>
        <taxon>Pseudomonadati</taxon>
        <taxon>Pseudomonadota</taxon>
        <taxon>Alphaproteobacteria</taxon>
        <taxon>Rhodobacterales</taxon>
        <taxon>Roseobacteraceae</taxon>
        <taxon>Sulfitobacter</taxon>
    </lineage>
</organism>
<accession>A0ABW1YXK5</accession>
<evidence type="ECO:0000313" key="3">
    <source>
        <dbReference type="Proteomes" id="UP001596403"/>
    </source>
</evidence>
<comment type="caution">
    <text evidence="2">The sequence shown here is derived from an EMBL/GenBank/DDBJ whole genome shotgun (WGS) entry which is preliminary data.</text>
</comment>
<reference evidence="3" key="1">
    <citation type="journal article" date="2019" name="Int. J. Syst. Evol. Microbiol.">
        <title>The Global Catalogue of Microorganisms (GCM) 10K type strain sequencing project: providing services to taxonomists for standard genome sequencing and annotation.</title>
        <authorList>
            <consortium name="The Broad Institute Genomics Platform"/>
            <consortium name="The Broad Institute Genome Sequencing Center for Infectious Disease"/>
            <person name="Wu L."/>
            <person name="Ma J."/>
        </authorList>
    </citation>
    <scope>NUCLEOTIDE SEQUENCE [LARGE SCALE GENOMIC DNA]</scope>
    <source>
        <strain evidence="3">NBRC 111368</strain>
    </source>
</reference>
<evidence type="ECO:0000313" key="2">
    <source>
        <dbReference type="EMBL" id="MFC6640805.1"/>
    </source>
</evidence>
<feature type="transmembrane region" description="Helical" evidence="1">
    <location>
        <begin position="38"/>
        <end position="56"/>
    </location>
</feature>
<dbReference type="RefSeq" id="WP_132447048.1">
    <property type="nucleotide sequence ID" value="NZ_JBHSWA010000001.1"/>
</dbReference>
<keyword evidence="1" id="KW-1133">Transmembrane helix</keyword>
<dbReference type="EMBL" id="JBHSWA010000001">
    <property type="protein sequence ID" value="MFC6640805.1"/>
    <property type="molecule type" value="Genomic_DNA"/>
</dbReference>
<feature type="transmembrane region" description="Helical" evidence="1">
    <location>
        <begin position="62"/>
        <end position="83"/>
    </location>
</feature>
<protein>
    <submittedName>
        <fullName evidence="2">Uncharacterized protein</fullName>
    </submittedName>
</protein>
<dbReference type="Proteomes" id="UP001596403">
    <property type="component" value="Unassembled WGS sequence"/>
</dbReference>
<proteinExistence type="predicted"/>
<evidence type="ECO:0000256" key="1">
    <source>
        <dbReference type="SAM" id="Phobius"/>
    </source>
</evidence>
<feature type="transmembrane region" description="Helical" evidence="1">
    <location>
        <begin position="6"/>
        <end position="26"/>
    </location>
</feature>
<keyword evidence="1" id="KW-0472">Membrane</keyword>
<keyword evidence="1" id="KW-0812">Transmembrane</keyword>
<keyword evidence="3" id="KW-1185">Reference proteome</keyword>
<name>A0ABW1YXK5_9RHOB</name>